<dbReference type="GO" id="GO:0006508">
    <property type="term" value="P:proteolysis"/>
    <property type="evidence" value="ECO:0007669"/>
    <property type="project" value="InterPro"/>
</dbReference>
<dbReference type="AlphaFoldDB" id="A0A1F5G891"/>
<dbReference type="GO" id="GO:0008360">
    <property type="term" value="P:regulation of cell shape"/>
    <property type="evidence" value="ECO:0007669"/>
    <property type="project" value="UniProtKB-KW"/>
</dbReference>
<evidence type="ECO:0000313" key="11">
    <source>
        <dbReference type="EMBL" id="OGD88090.1"/>
    </source>
</evidence>
<dbReference type="GO" id="GO:0071555">
    <property type="term" value="P:cell wall organization"/>
    <property type="evidence" value="ECO:0007669"/>
    <property type="project" value="UniProtKB-KW"/>
</dbReference>
<keyword evidence="4" id="KW-0133">Cell shape</keyword>
<keyword evidence="6" id="KW-0961">Cell wall biogenesis/degradation</keyword>
<dbReference type="GO" id="GO:0009002">
    <property type="term" value="F:serine-type D-Ala-D-Ala carboxypeptidase activity"/>
    <property type="evidence" value="ECO:0007669"/>
    <property type="project" value="InterPro"/>
</dbReference>
<sequence length="356" mass="38395">MFLKEFVFERFVGLEKRFVLLIVLIFVGFAVWRGQSSTQDISKFVSPIGQKVSFMEAEKKLGGNSDWKPVGWGSGEYLKTIPIIGAGAVVDMDSGRVIWSMNLNARIAPASLSKLATTMTALDIADPEKKLMVSEDAARQIPTKLGLKTGDKLTLSEAIYASLMTSANDAAETISDALGKEIGSGTSSFEELVNVKLAKLGAVDSHFVTSTGLDSENHYSTVFDLAIIAHSAKVDYPLISDAAGTSYKKLNENSDHKVFDLPNWNALLGIYPGVNGLKIGYTEDSGHSTIVTSSRDNKNLMAIVIGAKSLEDREIAAATLLNYGFEKSGISGYPVASLDLTARFADWHRQLTQGGP</sequence>
<name>A0A1F5G891_9BACT</name>
<reference evidence="11 12" key="1">
    <citation type="journal article" date="2016" name="Nat. Commun.">
        <title>Thousands of microbial genomes shed light on interconnected biogeochemical processes in an aquifer system.</title>
        <authorList>
            <person name="Anantharaman K."/>
            <person name="Brown C.T."/>
            <person name="Hug L.A."/>
            <person name="Sharon I."/>
            <person name="Castelle C.J."/>
            <person name="Probst A.J."/>
            <person name="Thomas B.C."/>
            <person name="Singh A."/>
            <person name="Wilkins M.J."/>
            <person name="Karaoz U."/>
            <person name="Brodie E.L."/>
            <person name="Williams K.H."/>
            <person name="Hubbard S.S."/>
            <person name="Banfield J.F."/>
        </authorList>
    </citation>
    <scope>NUCLEOTIDE SEQUENCE [LARGE SCALE GENOMIC DNA]</scope>
</reference>
<evidence type="ECO:0000256" key="6">
    <source>
        <dbReference type="ARBA" id="ARBA00023316"/>
    </source>
</evidence>
<dbReference type="Gene3D" id="3.40.710.10">
    <property type="entry name" value="DD-peptidase/beta-lactamase superfamily"/>
    <property type="match status" value="1"/>
</dbReference>
<dbReference type="InterPro" id="IPR012338">
    <property type="entry name" value="Beta-lactam/transpept-like"/>
</dbReference>
<evidence type="ECO:0000256" key="3">
    <source>
        <dbReference type="ARBA" id="ARBA00022801"/>
    </source>
</evidence>
<dbReference type="Pfam" id="PF00768">
    <property type="entry name" value="Peptidase_S11"/>
    <property type="match status" value="1"/>
</dbReference>
<dbReference type="Proteomes" id="UP000179102">
    <property type="component" value="Unassembled WGS sequence"/>
</dbReference>
<dbReference type="PRINTS" id="PR00725">
    <property type="entry name" value="DADACBPTASE1"/>
</dbReference>
<dbReference type="GO" id="GO:0009252">
    <property type="term" value="P:peptidoglycan biosynthetic process"/>
    <property type="evidence" value="ECO:0007669"/>
    <property type="project" value="UniProtKB-KW"/>
</dbReference>
<comment type="caution">
    <text evidence="11">The sequence shown here is derived from an EMBL/GenBank/DDBJ whole genome shotgun (WGS) entry which is preliminary data.</text>
</comment>
<feature type="active site" evidence="7">
    <location>
        <position position="166"/>
    </location>
</feature>
<evidence type="ECO:0000313" key="12">
    <source>
        <dbReference type="Proteomes" id="UP000179102"/>
    </source>
</evidence>
<feature type="active site" description="Proton acceptor" evidence="7">
    <location>
        <position position="114"/>
    </location>
</feature>
<keyword evidence="3" id="KW-0378">Hydrolase</keyword>
<dbReference type="SUPFAM" id="SSF56601">
    <property type="entry name" value="beta-lactamase/transpeptidase-like"/>
    <property type="match status" value="1"/>
</dbReference>
<evidence type="ECO:0000259" key="10">
    <source>
        <dbReference type="Pfam" id="PF00768"/>
    </source>
</evidence>
<proteinExistence type="inferred from homology"/>
<organism evidence="11 12">
    <name type="scientific">Candidatus Curtissbacteria bacterium RIFCSPHIGHO2_01_FULL_41_11</name>
    <dbReference type="NCBI Taxonomy" id="1797711"/>
    <lineage>
        <taxon>Bacteria</taxon>
        <taxon>Candidatus Curtissiibacteriota</taxon>
    </lineage>
</organism>
<keyword evidence="5" id="KW-0573">Peptidoglycan synthesis</keyword>
<feature type="active site" description="Acyl-ester intermediate" evidence="7">
    <location>
        <position position="111"/>
    </location>
</feature>
<gene>
    <name evidence="11" type="ORF">A2870_04570</name>
</gene>
<evidence type="ECO:0000256" key="5">
    <source>
        <dbReference type="ARBA" id="ARBA00022984"/>
    </source>
</evidence>
<feature type="domain" description="Peptidase S11 D-alanyl-D-alanine carboxypeptidase A N-terminal" evidence="10">
    <location>
        <begin position="89"/>
        <end position="308"/>
    </location>
</feature>
<dbReference type="InterPro" id="IPR018044">
    <property type="entry name" value="Peptidase_S11"/>
</dbReference>
<accession>A0A1F5G891</accession>
<protein>
    <recommendedName>
        <fullName evidence="10">Peptidase S11 D-alanyl-D-alanine carboxypeptidase A N-terminal domain-containing protein</fullName>
    </recommendedName>
</protein>
<evidence type="ECO:0000256" key="2">
    <source>
        <dbReference type="ARBA" id="ARBA00022729"/>
    </source>
</evidence>
<dbReference type="PANTHER" id="PTHR21581:SF6">
    <property type="entry name" value="TRAFFICKING PROTEIN PARTICLE COMPLEX SUBUNIT 12"/>
    <property type="match status" value="1"/>
</dbReference>
<evidence type="ECO:0000256" key="1">
    <source>
        <dbReference type="ARBA" id="ARBA00007164"/>
    </source>
</evidence>
<dbReference type="InterPro" id="IPR001967">
    <property type="entry name" value="Peptidase_S11_N"/>
</dbReference>
<evidence type="ECO:0000256" key="7">
    <source>
        <dbReference type="PIRSR" id="PIRSR618044-1"/>
    </source>
</evidence>
<comment type="similarity">
    <text evidence="1 9">Belongs to the peptidase S11 family.</text>
</comment>
<dbReference type="EMBL" id="MFAZ01000004">
    <property type="protein sequence ID" value="OGD88090.1"/>
    <property type="molecule type" value="Genomic_DNA"/>
</dbReference>
<evidence type="ECO:0000256" key="9">
    <source>
        <dbReference type="RuleBase" id="RU004016"/>
    </source>
</evidence>
<dbReference type="STRING" id="1797711.A2870_04570"/>
<feature type="binding site" evidence="8">
    <location>
        <position position="278"/>
    </location>
    <ligand>
        <name>substrate</name>
    </ligand>
</feature>
<keyword evidence="2" id="KW-0732">Signal</keyword>
<evidence type="ECO:0000256" key="8">
    <source>
        <dbReference type="PIRSR" id="PIRSR618044-2"/>
    </source>
</evidence>
<evidence type="ECO:0000256" key="4">
    <source>
        <dbReference type="ARBA" id="ARBA00022960"/>
    </source>
</evidence>
<dbReference type="PANTHER" id="PTHR21581">
    <property type="entry name" value="D-ALANYL-D-ALANINE CARBOXYPEPTIDASE"/>
    <property type="match status" value="1"/>
</dbReference>